<evidence type="ECO:0000313" key="7">
    <source>
        <dbReference type="EMBL" id="QQL45475.1"/>
    </source>
</evidence>
<dbReference type="InterPro" id="IPR050545">
    <property type="entry name" value="Mycobact_MmpL"/>
</dbReference>
<evidence type="ECO:0000313" key="8">
    <source>
        <dbReference type="Proteomes" id="UP000475117"/>
    </source>
</evidence>
<dbReference type="PANTHER" id="PTHR33406">
    <property type="entry name" value="MEMBRANE PROTEIN MJ1562-RELATED"/>
    <property type="match status" value="1"/>
</dbReference>
<dbReference type="RefSeq" id="WP_164365501.1">
    <property type="nucleotide sequence ID" value="NZ_CP066776.1"/>
</dbReference>
<dbReference type="Proteomes" id="UP000475117">
    <property type="component" value="Chromosome"/>
</dbReference>
<gene>
    <name evidence="7" type="ORF">G3M56_002460</name>
</gene>
<evidence type="ECO:0000256" key="4">
    <source>
        <dbReference type="ARBA" id="ARBA00022989"/>
    </source>
</evidence>
<dbReference type="EMBL" id="CP066776">
    <property type="protein sequence ID" value="QQL45475.1"/>
    <property type="molecule type" value="Genomic_DNA"/>
</dbReference>
<dbReference type="GO" id="GO:0005886">
    <property type="term" value="C:plasma membrane"/>
    <property type="evidence" value="ECO:0007669"/>
    <property type="project" value="UniProtKB-SubCell"/>
</dbReference>
<protein>
    <submittedName>
        <fullName evidence="7">MMPL family transporter</fullName>
    </submittedName>
</protein>
<dbReference type="Pfam" id="PF03176">
    <property type="entry name" value="MMPL"/>
    <property type="match status" value="1"/>
</dbReference>
<dbReference type="SUPFAM" id="SSF82866">
    <property type="entry name" value="Multidrug efflux transporter AcrB transmembrane domain"/>
    <property type="match status" value="2"/>
</dbReference>
<evidence type="ECO:0000259" key="6">
    <source>
        <dbReference type="Pfam" id="PF03176"/>
    </source>
</evidence>
<evidence type="ECO:0000256" key="1">
    <source>
        <dbReference type="ARBA" id="ARBA00004651"/>
    </source>
</evidence>
<keyword evidence="2" id="KW-1003">Cell membrane</keyword>
<evidence type="ECO:0000256" key="3">
    <source>
        <dbReference type="ARBA" id="ARBA00022692"/>
    </source>
</evidence>
<dbReference type="AlphaFoldDB" id="A0A6B3LDW8"/>
<comment type="subcellular location">
    <subcellularLocation>
        <location evidence="1">Cell membrane</location>
        <topology evidence="1">Multi-pass membrane protein</topology>
    </subcellularLocation>
</comment>
<proteinExistence type="predicted"/>
<name>A0A6B3LDW8_9BACT</name>
<accession>A0A6B3LDW8</accession>
<dbReference type="InterPro" id="IPR004869">
    <property type="entry name" value="MMPL_dom"/>
</dbReference>
<evidence type="ECO:0000256" key="2">
    <source>
        <dbReference type="ARBA" id="ARBA00022475"/>
    </source>
</evidence>
<keyword evidence="3" id="KW-0812">Transmembrane</keyword>
<sequence>MSCSPPICRKIATVVLLLLGVVLVFASMGVGRIRLDGDGQTVLPGGLPEVEGLKLLRSAFGKREEILLTLHSASEETTREAALDLTAELKAHDGLVGAVNDTEQLLTELEGGNALDLPQAQQEAGAALLAYTWLNSSDESMDVLVQRFQPEALSKHLAGLEEELQYGEVEDAMRIQADPLGFLDVRELEPASSTSGTVNVSSDGRYRLLSVRATKQTITADEAVEWVDRVKVVTDAWVSQRAANDLPQVTLSITGEPAYLRDTLFGMRRDLGRSVVSTTVLIMVLFALFHRRFIALLWLLAALAVVFLVTLGLAGWLMPNMSILSIGFAAILLGLAVDYGVVIFSESLTEKRTAGVKDLWRGVGPSVIWAAATTGAVFFALNFSSVPGISQLGSLVAIGIAVGAIVMLGGFAWICSRLKPGRLPSVSPWKHVRTGGHKRLWASPLIFFSCAVVLLLGGMPKIDRDFMVLRAKSSDALDAYHEMVRQLRPDNKPTVGYVISADTPDALWDVRRDAVEDIEQAQAEEKVASYRIAGRQVDAVRQLLGERERILASLRGTGLFDEAPIRLASAVFDAWDAMIHIRPEALEAGAVLNRSGLDRVFARHNGDKVALLGSVEAMNASQVRVFDYSWADGIQNDNQYLAGWEPIGPAVLTVVGKDFTRVFLPLGVVLLVMLAIVFRDWKDIALALAVMLGSGLALLAVMQLLDLHWNFINLCGIPLLFGAGLDFTIHMVFSLRRTNGHMPTVRRGMRKALLFCALSTASGFGSLALAGNMGVASLGRVCAIGILLIMVFAVYFLPAWWLVMHRERLKGMGGQPAGEAG</sequence>
<keyword evidence="8" id="KW-1185">Reference proteome</keyword>
<keyword evidence="5" id="KW-0472">Membrane</keyword>
<keyword evidence="4" id="KW-1133">Transmembrane helix</keyword>
<feature type="domain" description="Membrane transport protein MMPL" evidence="6">
    <location>
        <begin position="195"/>
        <end position="408"/>
    </location>
</feature>
<dbReference type="Gene3D" id="1.20.1640.10">
    <property type="entry name" value="Multidrug efflux transporter AcrB transmembrane domain"/>
    <property type="match status" value="2"/>
</dbReference>
<dbReference type="KEGG" id="soa:G3M56_002460"/>
<dbReference type="PANTHER" id="PTHR33406:SF13">
    <property type="entry name" value="MEMBRANE PROTEIN YDFJ"/>
    <property type="match status" value="1"/>
</dbReference>
<organism evidence="7 8">
    <name type="scientific">Sulfuriroseicoccus oceanibius</name>
    <dbReference type="NCBI Taxonomy" id="2707525"/>
    <lineage>
        <taxon>Bacteria</taxon>
        <taxon>Pseudomonadati</taxon>
        <taxon>Verrucomicrobiota</taxon>
        <taxon>Verrucomicrobiia</taxon>
        <taxon>Verrucomicrobiales</taxon>
        <taxon>Verrucomicrobiaceae</taxon>
        <taxon>Sulfuriroseicoccus</taxon>
    </lineage>
</organism>
<reference evidence="7 8" key="1">
    <citation type="submission" date="2020-12" db="EMBL/GenBank/DDBJ databases">
        <title>Sulforoseuscoccus oceanibium gen. nov., sp. nov., a representative of the phylum Verrucomicrobia with special cytoplasmic membrane, and proposal of Sulforoseuscoccusaceae fam. nov.</title>
        <authorList>
            <person name="Xi F."/>
        </authorList>
    </citation>
    <scope>NUCLEOTIDE SEQUENCE [LARGE SCALE GENOMIC DNA]</scope>
    <source>
        <strain evidence="7 8">T37</strain>
    </source>
</reference>
<evidence type="ECO:0000256" key="5">
    <source>
        <dbReference type="ARBA" id="ARBA00023136"/>
    </source>
</evidence>